<dbReference type="GO" id="GO:0003735">
    <property type="term" value="F:structural constituent of ribosome"/>
    <property type="evidence" value="ECO:0007669"/>
    <property type="project" value="InterPro"/>
</dbReference>
<feature type="region of interest" description="Disordered" evidence="6">
    <location>
        <begin position="30"/>
        <end position="62"/>
    </location>
</feature>
<dbReference type="Pfam" id="PF00443">
    <property type="entry name" value="UCH"/>
    <property type="match status" value="1"/>
</dbReference>
<dbReference type="SUPFAM" id="SSF74924">
    <property type="entry name" value="Cap-Gly domain"/>
    <property type="match status" value="1"/>
</dbReference>
<dbReference type="Pfam" id="PF00828">
    <property type="entry name" value="Ribosomal_L27A"/>
    <property type="match status" value="1"/>
</dbReference>
<gene>
    <name evidence="8" type="primary">EOG090X03LH</name>
</gene>
<comment type="similarity">
    <text evidence="2">Belongs to the universal ribosomal protein uL15 family.</text>
</comment>
<evidence type="ECO:0000256" key="3">
    <source>
        <dbReference type="ARBA" id="ARBA00022490"/>
    </source>
</evidence>
<keyword evidence="5" id="KW-0687">Ribonucleoprotein</keyword>
<feature type="domain" description="USP" evidence="7">
    <location>
        <begin position="368"/>
        <end position="732"/>
    </location>
</feature>
<accession>A0A4Y7M8U5</accession>
<dbReference type="GO" id="GO:0015934">
    <property type="term" value="C:large ribosomal subunit"/>
    <property type="evidence" value="ECO:0007669"/>
    <property type="project" value="InterPro"/>
</dbReference>
<dbReference type="InterPro" id="IPR021131">
    <property type="entry name" value="Ribosomal_uL15/eL18"/>
</dbReference>
<dbReference type="InterPro" id="IPR036227">
    <property type="entry name" value="Ribosomal_uL15/eL18_sf"/>
</dbReference>
<sequence>MAGAGNRVLAGADRALDLLRSLPRLSLGNLKSNPKAFKQSKRGRGRYGGNKHGAGNKGSGQRQNFMRLGYETGNNPFYLRVPKEPYYKGHHLKREYPPISLLQLQTLIDTGRLDTSKPVDLVALCNTKIFLLSPIEKQFGFQLTDEGLDKFKGKVNIEVQHASEQVIAAIERNGGVITTAFYDPPSLLAMRDPIKFFASGIPIPKRQMPPEDAIEYYTDPKNRGYLADPDLIALERFKLAQKYGYELPDLKKDPELAMLLERKDPRQIFFGLSPGWESDIDEGSDGSYLGQQFFRCAPGRGVFVPLRHCRADSRFSSSCDVSRTSMYGRNHDQPSELEYGGPECPSVCGEIPPVGQFGDWSKLTGKFRGIQGHHNSCYLDATLFSMFTFTSIFDGLLYRPPTRNDIPQYEEVQRILKEEIVNPLRQHHYVRADKVMKLRRLLQKLGSVKGLTNEEKDPEEFLHCLLSQTLKAEPFLKLSSGQEAYHHQLFVEKDDKLVMPTVQQLFEQSFLSSGIKLKEVPPALIIQMPRFGKSYKMYPYVLPSSLLDITDVLENSPRQCIVCGHLAEMECQQCLGQCGSGLESIAFCAPCLYKVHSHKKRTTHQAQPLQVPADYAALQEHCVIPRMYMELFAVVCIATSHYVAFVKCGPGPDAPWCFFDSMADRKGEQNGFNIPEVITCPDLPRWLSDEWDKQLLSNSSDTSSSSNPPGTGLPDYVRRLFSDAYMCLYQSPDLMLYR</sequence>
<dbReference type="InterPro" id="IPR036859">
    <property type="entry name" value="CAP-Gly_dom_sf"/>
</dbReference>
<dbReference type="Gene3D" id="2.30.30.190">
    <property type="entry name" value="CAP Gly-rich-like domain"/>
    <property type="match status" value="1"/>
</dbReference>
<dbReference type="InterPro" id="IPR028889">
    <property type="entry name" value="USP"/>
</dbReference>
<proteinExistence type="evidence at transcript level"/>
<dbReference type="FunFam" id="3.90.70.10:FF:000009">
    <property type="entry name" value="Putative ubiquitin carboxyl-terminal hydrolase CYLD"/>
    <property type="match status" value="1"/>
</dbReference>
<reference evidence="8" key="1">
    <citation type="submission" date="2018-08" db="EMBL/GenBank/DDBJ databases">
        <authorList>
            <person name="Cornetti L."/>
        </authorList>
    </citation>
    <scope>NUCLEOTIDE SEQUENCE</scope>
    <source>
        <strain evidence="8">FI-G-95-1_INB4-1</strain>
    </source>
</reference>
<name>A0A4Y7M8U5_9CRUS</name>
<evidence type="ECO:0000256" key="5">
    <source>
        <dbReference type="ARBA" id="ARBA00023274"/>
    </source>
</evidence>
<dbReference type="PROSITE" id="PS50235">
    <property type="entry name" value="USP_3"/>
    <property type="match status" value="1"/>
</dbReference>
<evidence type="ECO:0000256" key="6">
    <source>
        <dbReference type="SAM" id="MobiDB-lite"/>
    </source>
</evidence>
<dbReference type="GO" id="GO:0006412">
    <property type="term" value="P:translation"/>
    <property type="evidence" value="ECO:0007669"/>
    <property type="project" value="InterPro"/>
</dbReference>
<evidence type="ECO:0000259" key="7">
    <source>
        <dbReference type="PROSITE" id="PS50235"/>
    </source>
</evidence>
<dbReference type="PANTHER" id="PTHR11830">
    <property type="entry name" value="40S RIBOSOMAL PROTEIN S3A"/>
    <property type="match status" value="1"/>
</dbReference>
<dbReference type="SUPFAM" id="SSF52080">
    <property type="entry name" value="Ribosomal proteins L15p and L18e"/>
    <property type="match status" value="1"/>
</dbReference>
<dbReference type="GO" id="GO:0016579">
    <property type="term" value="P:protein deubiquitination"/>
    <property type="evidence" value="ECO:0007669"/>
    <property type="project" value="InterPro"/>
</dbReference>
<dbReference type="AlphaFoldDB" id="A0A4Y7M8U5"/>
<dbReference type="GO" id="GO:0004843">
    <property type="term" value="F:cysteine-type deubiquitinase activity"/>
    <property type="evidence" value="ECO:0007669"/>
    <property type="project" value="InterPro"/>
</dbReference>
<dbReference type="HAMAP" id="MF_01341">
    <property type="entry name" value="Ribosomal_uL15"/>
    <property type="match status" value="1"/>
</dbReference>
<keyword evidence="3" id="KW-0963">Cytoplasm</keyword>
<dbReference type="GO" id="GO:0005813">
    <property type="term" value="C:centrosome"/>
    <property type="evidence" value="ECO:0007669"/>
    <property type="project" value="UniProtKB-SubCell"/>
</dbReference>
<keyword evidence="4" id="KW-0689">Ribosomal protein</keyword>
<evidence type="ECO:0000313" key="8">
    <source>
        <dbReference type="EMBL" id="SVE76293.1"/>
    </source>
</evidence>
<dbReference type="EMBL" id="LR006674">
    <property type="protein sequence ID" value="SVE76293.1"/>
    <property type="molecule type" value="mRNA"/>
</dbReference>
<dbReference type="InterPro" id="IPR038765">
    <property type="entry name" value="Papain-like_cys_pep_sf"/>
</dbReference>
<dbReference type="InterPro" id="IPR030878">
    <property type="entry name" value="Ribosomal_uL15"/>
</dbReference>
<evidence type="ECO:0000256" key="4">
    <source>
        <dbReference type="ARBA" id="ARBA00022980"/>
    </source>
</evidence>
<dbReference type="SUPFAM" id="SSF54001">
    <property type="entry name" value="Cysteine proteinases"/>
    <property type="match status" value="1"/>
</dbReference>
<comment type="subcellular location">
    <subcellularLocation>
        <location evidence="1">Cytoplasm</location>
        <location evidence="1">Cytoskeleton</location>
        <location evidence="1">Microtubule organizing center</location>
        <location evidence="1">Centrosome</location>
    </subcellularLocation>
</comment>
<organism evidence="8">
    <name type="scientific">Daphnia longispina</name>
    <dbReference type="NCBI Taxonomy" id="42846"/>
    <lineage>
        <taxon>Eukaryota</taxon>
        <taxon>Metazoa</taxon>
        <taxon>Ecdysozoa</taxon>
        <taxon>Arthropoda</taxon>
        <taxon>Crustacea</taxon>
        <taxon>Branchiopoda</taxon>
        <taxon>Diplostraca</taxon>
        <taxon>Cladocera</taxon>
        <taxon>Anomopoda</taxon>
        <taxon>Daphniidae</taxon>
        <taxon>Daphnia</taxon>
    </lineage>
</organism>
<dbReference type="Gene3D" id="3.90.70.10">
    <property type="entry name" value="Cysteine proteinases"/>
    <property type="match status" value="1"/>
</dbReference>
<dbReference type="InterPro" id="IPR001394">
    <property type="entry name" value="Peptidase_C19_UCH"/>
</dbReference>
<feature type="compositionally biased region" description="Gly residues" evidence="6">
    <location>
        <begin position="46"/>
        <end position="58"/>
    </location>
</feature>
<evidence type="ECO:0000256" key="2">
    <source>
        <dbReference type="ARBA" id="ARBA00007320"/>
    </source>
</evidence>
<protein>
    <submittedName>
        <fullName evidence="8">EOG090X03LH</fullName>
    </submittedName>
</protein>
<evidence type="ECO:0000256" key="1">
    <source>
        <dbReference type="ARBA" id="ARBA00004300"/>
    </source>
</evidence>